<proteinExistence type="predicted"/>
<evidence type="ECO:0000313" key="2">
    <source>
        <dbReference type="EMBL" id="RAI73012.1"/>
    </source>
</evidence>
<keyword evidence="1" id="KW-0472">Membrane</keyword>
<accession>A0A327ND65</accession>
<name>A0A327ND65_9BACT</name>
<keyword evidence="1" id="KW-0812">Transmembrane</keyword>
<keyword evidence="3" id="KW-1185">Reference proteome</keyword>
<evidence type="ECO:0000256" key="1">
    <source>
        <dbReference type="SAM" id="Phobius"/>
    </source>
</evidence>
<dbReference type="Proteomes" id="UP000249016">
    <property type="component" value="Unassembled WGS sequence"/>
</dbReference>
<protein>
    <submittedName>
        <fullName evidence="2">Uncharacterized protein</fullName>
    </submittedName>
</protein>
<organism evidence="2 3">
    <name type="scientific">Spirosoma telluris</name>
    <dbReference type="NCBI Taxonomy" id="2183553"/>
    <lineage>
        <taxon>Bacteria</taxon>
        <taxon>Pseudomonadati</taxon>
        <taxon>Bacteroidota</taxon>
        <taxon>Cytophagia</taxon>
        <taxon>Cytophagales</taxon>
        <taxon>Cytophagaceae</taxon>
        <taxon>Spirosoma</taxon>
    </lineage>
</organism>
<comment type="caution">
    <text evidence="2">The sequence shown here is derived from an EMBL/GenBank/DDBJ whole genome shotgun (WGS) entry which is preliminary data.</text>
</comment>
<dbReference type="EMBL" id="QLII01000003">
    <property type="protein sequence ID" value="RAI73012.1"/>
    <property type="molecule type" value="Genomic_DNA"/>
</dbReference>
<evidence type="ECO:0000313" key="3">
    <source>
        <dbReference type="Proteomes" id="UP000249016"/>
    </source>
</evidence>
<sequence>MNILIESVMHCFIDFMILYIIKSMIYRYNAKIIQRSCYAEIHYIKLSKNKCIRRSLNQKLFLSLKHSKDAYVYQIFNESNYQLLNITTKHILI</sequence>
<gene>
    <name evidence="2" type="ORF">HMF3257_38505</name>
</gene>
<keyword evidence="1" id="KW-1133">Transmembrane helix</keyword>
<dbReference type="AlphaFoldDB" id="A0A327ND65"/>
<reference evidence="2 3" key="1">
    <citation type="submission" date="2018-06" db="EMBL/GenBank/DDBJ databases">
        <title>Spirosoma sp. HMF3257 Genome sequencing and assembly.</title>
        <authorList>
            <person name="Kang H."/>
            <person name="Cha I."/>
            <person name="Kim H."/>
            <person name="Kang J."/>
            <person name="Joh K."/>
        </authorList>
    </citation>
    <scope>NUCLEOTIDE SEQUENCE [LARGE SCALE GENOMIC DNA]</scope>
    <source>
        <strain evidence="2 3">HMF3257</strain>
    </source>
</reference>
<feature type="transmembrane region" description="Helical" evidence="1">
    <location>
        <begin position="7"/>
        <end position="25"/>
    </location>
</feature>